<dbReference type="EMBL" id="BAABAV010000001">
    <property type="protein sequence ID" value="GAA4268391.1"/>
    <property type="molecule type" value="Genomic_DNA"/>
</dbReference>
<dbReference type="PRINTS" id="PR00834">
    <property type="entry name" value="PROTEASES2C"/>
</dbReference>
<name>A0ABP8E8J2_9FLAO</name>
<gene>
    <name evidence="1" type="ORF">GCM10022257_04920</name>
</gene>
<protein>
    <recommendedName>
        <fullName evidence="3">Serine protease</fullName>
    </recommendedName>
</protein>
<keyword evidence="2" id="KW-1185">Reference proteome</keyword>
<proteinExistence type="predicted"/>
<dbReference type="Proteomes" id="UP001500027">
    <property type="component" value="Unassembled WGS sequence"/>
</dbReference>
<dbReference type="InterPro" id="IPR043504">
    <property type="entry name" value="Peptidase_S1_PA_chymotrypsin"/>
</dbReference>
<evidence type="ECO:0008006" key="3">
    <source>
        <dbReference type="Google" id="ProtNLM"/>
    </source>
</evidence>
<evidence type="ECO:0000313" key="2">
    <source>
        <dbReference type="Proteomes" id="UP001500027"/>
    </source>
</evidence>
<sequence>MMLSLIWLNRNVKLLKYVLLLNVSCLILIFSFSCQNSGLNTKKIVSKYSDGVVKIILLDSVQEKNKKGAGYKGRGSGFFITEDGYLFTNRHVVEMCISGYIDYDYKDKFGKTKSNLTTYSKDIVNDKTITKVYRTGYTTPIIQVYNGKDENDYKLYKAEVVAIGMGAYDGAILKVKSDIDGNPVKEKFKALPIGNSDKTFQGEQLCVYGFPQQFQGDKDLMLRDMSTLSIGIMSGMDYVFNEDYGYIKTDAEIHGGNSGGPVFGENNEVIGIATAVGTKTNIGLIGGINGMFYVAVSNPELQERLLDKGLVAPKRSFSINTTTGKKLPIKTAYQINSLVNSRKKPVNKLNFNSKKSSYSKEKVWFSNISPKENNNYLPPKSKRYNSFTFDKNKGGKIWVYIDNSPSNLNTSQIKVNIYKKRNNKYIEHKKLVYNSNGASSNIYFPYTFYEATWYKFNAFSKEGKYIGTGYFSTSYEPK</sequence>
<dbReference type="SUPFAM" id="SSF50494">
    <property type="entry name" value="Trypsin-like serine proteases"/>
    <property type="match status" value="1"/>
</dbReference>
<organism evidence="1 2">
    <name type="scientific">Hyunsoonleella aestuarii</name>
    <dbReference type="NCBI Taxonomy" id="912802"/>
    <lineage>
        <taxon>Bacteria</taxon>
        <taxon>Pseudomonadati</taxon>
        <taxon>Bacteroidota</taxon>
        <taxon>Flavobacteriia</taxon>
        <taxon>Flavobacteriales</taxon>
        <taxon>Flavobacteriaceae</taxon>
    </lineage>
</organism>
<dbReference type="RefSeq" id="WP_139001649.1">
    <property type="nucleotide sequence ID" value="NZ_BAABAV010000001.1"/>
</dbReference>
<dbReference type="Pfam" id="PF13365">
    <property type="entry name" value="Trypsin_2"/>
    <property type="match status" value="1"/>
</dbReference>
<comment type="caution">
    <text evidence="1">The sequence shown here is derived from an EMBL/GenBank/DDBJ whole genome shotgun (WGS) entry which is preliminary data.</text>
</comment>
<dbReference type="Gene3D" id="2.40.10.10">
    <property type="entry name" value="Trypsin-like serine proteases"/>
    <property type="match status" value="2"/>
</dbReference>
<evidence type="ECO:0000313" key="1">
    <source>
        <dbReference type="EMBL" id="GAA4268391.1"/>
    </source>
</evidence>
<accession>A0ABP8E8J2</accession>
<reference evidence="2" key="1">
    <citation type="journal article" date="2019" name="Int. J. Syst. Evol. Microbiol.">
        <title>The Global Catalogue of Microorganisms (GCM) 10K type strain sequencing project: providing services to taxonomists for standard genome sequencing and annotation.</title>
        <authorList>
            <consortium name="The Broad Institute Genomics Platform"/>
            <consortium name="The Broad Institute Genome Sequencing Center for Infectious Disease"/>
            <person name="Wu L."/>
            <person name="Ma J."/>
        </authorList>
    </citation>
    <scope>NUCLEOTIDE SEQUENCE [LARGE SCALE GENOMIC DNA]</scope>
    <source>
        <strain evidence="2">JCM 17452</strain>
    </source>
</reference>
<dbReference type="InterPro" id="IPR009003">
    <property type="entry name" value="Peptidase_S1_PA"/>
</dbReference>
<dbReference type="InterPro" id="IPR001940">
    <property type="entry name" value="Peptidase_S1C"/>
</dbReference>
<dbReference type="PANTHER" id="PTHR43019">
    <property type="entry name" value="SERINE ENDOPROTEASE DEGS"/>
    <property type="match status" value="1"/>
</dbReference>